<reference evidence="2" key="1">
    <citation type="submission" date="2021-04" db="EMBL/GenBank/DDBJ databases">
        <title>Microbacterium tenobrionis sp. nov. and Microbacterium allomyrinae sp. nov., isolated from larvae of Tenobrio molitor and Allomyrina dichotoma, respectively.</title>
        <authorList>
            <person name="Lee S.D."/>
        </authorList>
    </citation>
    <scope>NUCLEOTIDE SEQUENCE</scope>
    <source>
        <strain evidence="2">BWT-G7</strain>
    </source>
</reference>
<evidence type="ECO:0000256" key="1">
    <source>
        <dbReference type="SAM" id="MobiDB-lite"/>
    </source>
</evidence>
<dbReference type="AlphaFoldDB" id="A0A9X1LSC7"/>
<protein>
    <submittedName>
        <fullName evidence="2">Uncharacterized protein</fullName>
    </submittedName>
</protein>
<gene>
    <name evidence="2" type="ORF">KEC57_02575</name>
</gene>
<sequence>MARSKYTKPNARREEAYRRQREANDAAAIAARDRARAVSETQRSQRADRNLELVWGGRTDALKRLRDISRQLEKLHRAERALLTERDELVGTLRAVEVSWAQLATWSGLSRQALSKRTNVSQDRPDF</sequence>
<dbReference type="Proteomes" id="UP001139354">
    <property type="component" value="Unassembled WGS sequence"/>
</dbReference>
<proteinExistence type="predicted"/>
<evidence type="ECO:0000313" key="3">
    <source>
        <dbReference type="Proteomes" id="UP001139354"/>
    </source>
</evidence>
<feature type="compositionally biased region" description="Basic and acidic residues" evidence="1">
    <location>
        <begin position="11"/>
        <end position="24"/>
    </location>
</feature>
<feature type="region of interest" description="Disordered" evidence="1">
    <location>
        <begin position="1"/>
        <end position="28"/>
    </location>
</feature>
<dbReference type="RefSeq" id="WP_229382936.1">
    <property type="nucleotide sequence ID" value="NZ_JAGTTN010000001.1"/>
</dbReference>
<name>A0A9X1LSC7_9MICO</name>
<keyword evidence="3" id="KW-1185">Reference proteome</keyword>
<comment type="caution">
    <text evidence="2">The sequence shown here is derived from an EMBL/GenBank/DDBJ whole genome shotgun (WGS) entry which is preliminary data.</text>
</comment>
<organism evidence="2 3">
    <name type="scientific">Microbacterium allomyrinae</name>
    <dbReference type="NCBI Taxonomy" id="2830666"/>
    <lineage>
        <taxon>Bacteria</taxon>
        <taxon>Bacillati</taxon>
        <taxon>Actinomycetota</taxon>
        <taxon>Actinomycetes</taxon>
        <taxon>Micrococcales</taxon>
        <taxon>Microbacteriaceae</taxon>
        <taxon>Microbacterium</taxon>
    </lineage>
</organism>
<accession>A0A9X1LSC7</accession>
<evidence type="ECO:0000313" key="2">
    <source>
        <dbReference type="EMBL" id="MCC2031060.1"/>
    </source>
</evidence>
<dbReference type="EMBL" id="JAGTTN010000001">
    <property type="protein sequence ID" value="MCC2031060.1"/>
    <property type="molecule type" value="Genomic_DNA"/>
</dbReference>